<proteinExistence type="predicted"/>
<sequence>MEPVSRACASAGGCRVIAFDRPPFGLTERPLSWEGGDAQSPYSTQGGARLAAGLLEKLGVQQAVVVGHSAGGATALELYRRAPEKVAGLVLVAPAVPTNNPENSWSRRGGLGRQIRLAAMRAILQMDGPGLHYIRRSYRKQAASVAQGNLKMLTRQSPEAVQDAIDGYLKPMRSHNWDRGALLSMRTMSFPSSFPYDTITVPVHIIIGEDDTFLLKTAKEVNALLEQRQQGGTQMTVYPVCGHVPMDECPVQFQQDLIAFVERMYAEQDCRPEQKAVQLASVM</sequence>
<evidence type="ECO:0000313" key="2">
    <source>
        <dbReference type="EMBL" id="EIE18571.1"/>
    </source>
</evidence>
<gene>
    <name evidence="2" type="ORF">COCSUDRAFT_68269</name>
</gene>
<dbReference type="Pfam" id="PF12697">
    <property type="entry name" value="Abhydrolase_6"/>
    <property type="match status" value="1"/>
</dbReference>
<keyword evidence="3" id="KW-1185">Reference proteome</keyword>
<protein>
    <submittedName>
        <fullName evidence="2">Alpha/beta-hydrolase</fullName>
    </submittedName>
</protein>
<dbReference type="KEGG" id="csl:COCSUDRAFT_68269"/>
<dbReference type="Gene3D" id="3.40.50.1820">
    <property type="entry name" value="alpha/beta hydrolase"/>
    <property type="match status" value="1"/>
</dbReference>
<name>I0YJK2_COCSC</name>
<dbReference type="AlphaFoldDB" id="I0YJK2"/>
<feature type="domain" description="AB hydrolase-1" evidence="1">
    <location>
        <begin position="9"/>
        <end position="252"/>
    </location>
</feature>
<accession>I0YJK2</accession>
<organism evidence="2 3">
    <name type="scientific">Coccomyxa subellipsoidea (strain C-169)</name>
    <name type="common">Green microalga</name>
    <dbReference type="NCBI Taxonomy" id="574566"/>
    <lineage>
        <taxon>Eukaryota</taxon>
        <taxon>Viridiplantae</taxon>
        <taxon>Chlorophyta</taxon>
        <taxon>core chlorophytes</taxon>
        <taxon>Trebouxiophyceae</taxon>
        <taxon>Trebouxiophyceae incertae sedis</taxon>
        <taxon>Coccomyxaceae</taxon>
        <taxon>Coccomyxa</taxon>
        <taxon>Coccomyxa subellipsoidea</taxon>
    </lineage>
</organism>
<comment type="caution">
    <text evidence="2">The sequence shown here is derived from an EMBL/GenBank/DDBJ whole genome shotgun (WGS) entry which is preliminary data.</text>
</comment>
<evidence type="ECO:0000313" key="3">
    <source>
        <dbReference type="Proteomes" id="UP000007264"/>
    </source>
</evidence>
<dbReference type="PRINTS" id="PR00111">
    <property type="entry name" value="ABHYDROLASE"/>
</dbReference>
<dbReference type="PANTHER" id="PTHR43689">
    <property type="entry name" value="HYDROLASE"/>
    <property type="match status" value="1"/>
</dbReference>
<dbReference type="Proteomes" id="UP000007264">
    <property type="component" value="Unassembled WGS sequence"/>
</dbReference>
<dbReference type="EMBL" id="AGSI01000023">
    <property type="protein sequence ID" value="EIE18571.1"/>
    <property type="molecule type" value="Genomic_DNA"/>
</dbReference>
<reference evidence="2 3" key="1">
    <citation type="journal article" date="2012" name="Genome Biol.">
        <title>The genome of the polar eukaryotic microalga coccomyxa subellipsoidea reveals traits of cold adaptation.</title>
        <authorList>
            <person name="Blanc G."/>
            <person name="Agarkova I."/>
            <person name="Grimwood J."/>
            <person name="Kuo A."/>
            <person name="Brueggeman A."/>
            <person name="Dunigan D."/>
            <person name="Gurnon J."/>
            <person name="Ladunga I."/>
            <person name="Lindquist E."/>
            <person name="Lucas S."/>
            <person name="Pangilinan J."/>
            <person name="Proschold T."/>
            <person name="Salamov A."/>
            <person name="Schmutz J."/>
            <person name="Weeks D."/>
            <person name="Yamada T."/>
            <person name="Claverie J.M."/>
            <person name="Grigoriev I."/>
            <person name="Van Etten J."/>
            <person name="Lomsadze A."/>
            <person name="Borodovsky M."/>
        </authorList>
    </citation>
    <scope>NUCLEOTIDE SEQUENCE [LARGE SCALE GENOMIC DNA]</scope>
    <source>
        <strain evidence="2 3">C-169</strain>
    </source>
</reference>
<dbReference type="OrthoDB" id="19657at2759"/>
<dbReference type="GO" id="GO:0016787">
    <property type="term" value="F:hydrolase activity"/>
    <property type="evidence" value="ECO:0007669"/>
    <property type="project" value="UniProtKB-KW"/>
</dbReference>
<dbReference type="PANTHER" id="PTHR43689:SF56">
    <property type="entry name" value="AB HYDROLASE-1 DOMAIN-CONTAINING PROTEIN"/>
    <property type="match status" value="1"/>
</dbReference>
<dbReference type="SUPFAM" id="SSF53474">
    <property type="entry name" value="alpha/beta-Hydrolases"/>
    <property type="match status" value="1"/>
</dbReference>
<evidence type="ECO:0000259" key="1">
    <source>
        <dbReference type="Pfam" id="PF12697"/>
    </source>
</evidence>
<dbReference type="InterPro" id="IPR000073">
    <property type="entry name" value="AB_hydrolase_1"/>
</dbReference>
<dbReference type="eggNOG" id="KOG1454">
    <property type="taxonomic scope" value="Eukaryota"/>
</dbReference>
<dbReference type="InterPro" id="IPR029058">
    <property type="entry name" value="AB_hydrolase_fold"/>
</dbReference>
<dbReference type="GeneID" id="17036456"/>
<dbReference type="RefSeq" id="XP_005643115.1">
    <property type="nucleotide sequence ID" value="XM_005643058.1"/>
</dbReference>